<proteinExistence type="predicted"/>
<dbReference type="AlphaFoldDB" id="A0A137PD57"/>
<organism evidence="3 4">
    <name type="scientific">Conidiobolus coronatus (strain ATCC 28846 / CBS 209.66 / NRRL 28638)</name>
    <name type="common">Delacroixia coronata</name>
    <dbReference type="NCBI Taxonomy" id="796925"/>
    <lineage>
        <taxon>Eukaryota</taxon>
        <taxon>Fungi</taxon>
        <taxon>Fungi incertae sedis</taxon>
        <taxon>Zoopagomycota</taxon>
        <taxon>Entomophthoromycotina</taxon>
        <taxon>Entomophthoromycetes</taxon>
        <taxon>Entomophthorales</taxon>
        <taxon>Ancylistaceae</taxon>
        <taxon>Conidiobolus</taxon>
    </lineage>
</organism>
<dbReference type="Proteomes" id="UP000070444">
    <property type="component" value="Unassembled WGS sequence"/>
</dbReference>
<evidence type="ECO:0000313" key="4">
    <source>
        <dbReference type="Proteomes" id="UP000070444"/>
    </source>
</evidence>
<evidence type="ECO:0000256" key="1">
    <source>
        <dbReference type="SAM" id="MobiDB-lite"/>
    </source>
</evidence>
<dbReference type="InterPro" id="IPR031833">
    <property type="entry name" value="DUF4748"/>
</dbReference>
<keyword evidence="2" id="KW-1133">Transmembrane helix</keyword>
<dbReference type="EMBL" id="KQ964444">
    <property type="protein sequence ID" value="KXN72920.1"/>
    <property type="molecule type" value="Genomic_DNA"/>
</dbReference>
<feature type="transmembrane region" description="Helical" evidence="2">
    <location>
        <begin position="6"/>
        <end position="25"/>
    </location>
</feature>
<feature type="compositionally biased region" description="Gly residues" evidence="1">
    <location>
        <begin position="70"/>
        <end position="79"/>
    </location>
</feature>
<dbReference type="Pfam" id="PF15932">
    <property type="entry name" value="DUF4748"/>
    <property type="match status" value="1"/>
</dbReference>
<evidence type="ECO:0000313" key="3">
    <source>
        <dbReference type="EMBL" id="KXN72920.1"/>
    </source>
</evidence>
<accession>A0A137PD57</accession>
<keyword evidence="4" id="KW-1185">Reference proteome</keyword>
<gene>
    <name evidence="3" type="ORF">CONCODRAFT_15845</name>
</gene>
<keyword evidence="2" id="KW-0812">Transmembrane</keyword>
<reference evidence="3 4" key="1">
    <citation type="journal article" date="2015" name="Genome Biol. Evol.">
        <title>Phylogenomic analyses indicate that early fungi evolved digesting cell walls of algal ancestors of land plants.</title>
        <authorList>
            <person name="Chang Y."/>
            <person name="Wang S."/>
            <person name="Sekimoto S."/>
            <person name="Aerts A.L."/>
            <person name="Choi C."/>
            <person name="Clum A."/>
            <person name="LaButti K.M."/>
            <person name="Lindquist E.A."/>
            <person name="Yee Ngan C."/>
            <person name="Ohm R.A."/>
            <person name="Salamov A.A."/>
            <person name="Grigoriev I.V."/>
            <person name="Spatafora J.W."/>
            <person name="Berbee M.L."/>
        </authorList>
    </citation>
    <scope>NUCLEOTIDE SEQUENCE [LARGE SCALE GENOMIC DNA]</scope>
    <source>
        <strain evidence="3 4">NRRL 28638</strain>
    </source>
</reference>
<feature type="region of interest" description="Disordered" evidence="1">
    <location>
        <begin position="55"/>
        <end position="79"/>
    </location>
</feature>
<sequence>MNTPRSVFYGWGVFTVAGIASYIIATKEIEKRRRVFTHNQQKLNWEERVELSLKNQNNVEGGDKANTSDTGGGTAKSSS</sequence>
<feature type="compositionally biased region" description="Polar residues" evidence="1">
    <location>
        <begin position="55"/>
        <end position="69"/>
    </location>
</feature>
<evidence type="ECO:0000256" key="2">
    <source>
        <dbReference type="SAM" id="Phobius"/>
    </source>
</evidence>
<keyword evidence="2" id="KW-0472">Membrane</keyword>
<protein>
    <submittedName>
        <fullName evidence="3">Uncharacterized protein</fullName>
    </submittedName>
</protein>
<name>A0A137PD57_CONC2</name>